<evidence type="ECO:0000313" key="4">
    <source>
        <dbReference type="Proteomes" id="UP000031599"/>
    </source>
</evidence>
<feature type="signal peptide" evidence="2">
    <location>
        <begin position="1"/>
        <end position="22"/>
    </location>
</feature>
<feature type="compositionally biased region" description="Low complexity" evidence="1">
    <location>
        <begin position="42"/>
        <end position="76"/>
    </location>
</feature>
<evidence type="ECO:0000256" key="2">
    <source>
        <dbReference type="SAM" id="SignalP"/>
    </source>
</evidence>
<feature type="compositionally biased region" description="Acidic residues" evidence="1">
    <location>
        <begin position="78"/>
        <end position="88"/>
    </location>
</feature>
<keyword evidence="2" id="KW-0732">Signal</keyword>
<gene>
    <name evidence="3" type="ORF">DB30_06834</name>
</gene>
<dbReference type="GO" id="GO:0005524">
    <property type="term" value="F:ATP binding"/>
    <property type="evidence" value="ECO:0007669"/>
    <property type="project" value="UniProtKB-KW"/>
</dbReference>
<feature type="chain" id="PRO_5002143980" evidence="2">
    <location>
        <begin position="23"/>
        <end position="464"/>
    </location>
</feature>
<evidence type="ECO:0000256" key="1">
    <source>
        <dbReference type="SAM" id="MobiDB-lite"/>
    </source>
</evidence>
<sequence>MVLTMRILPVSVLLAFSVAAVGCGGDDPRSSDDDGTSGIGTATNGSSDSASESNGEGNSESTTTGPTTDTGPTTTGDGDGDGDDDDDSGGSGTVFDLGGLPDAGINCGAGGGNDPEFTFLWAANSSQGTISKIDTNTVMEVGRYQVRPDGQGSPSRTSVSLTGHVAVASRQGGVTKFYATEEFCEESNGMPGIQTSLNNQALPWDQEECRAWHTPFDYNSQRPLAWAPGTWNAGTCEWDNEMLWTAGRYGSNQDQVLLLDGDTGVVVETVDIPGLKSDSFGIYGAAVDSEGNFWGTGWATGNHLVRVDRQTMEATVWDGPSSTGFTSHWYGMTVDVNGYVWNCASRVARFDPMTEEWAVSDELGAWSAGCMADADPDGLLWLGGTGVRGLNRETFEVVYNWPTPSSYGVSIDFNGYVWAVNGNGAHRVDPMTGQVTSYNGLVGAYTYSDMTGAALSAVGGNPNG</sequence>
<reference evidence="3 4" key="1">
    <citation type="submission" date="2014-12" db="EMBL/GenBank/DDBJ databases">
        <title>Genome assembly of Enhygromyxa salina DSM 15201.</title>
        <authorList>
            <person name="Sharma G."/>
            <person name="Subramanian S."/>
        </authorList>
    </citation>
    <scope>NUCLEOTIDE SEQUENCE [LARGE SCALE GENOMIC DNA]</scope>
    <source>
        <strain evidence="3 4">DSM 15201</strain>
    </source>
</reference>
<dbReference type="InterPro" id="IPR015943">
    <property type="entry name" value="WD40/YVTN_repeat-like_dom_sf"/>
</dbReference>
<protein>
    <submittedName>
        <fullName evidence="3">Methionine ABC transporter ATP-binding protein</fullName>
    </submittedName>
</protein>
<evidence type="ECO:0000313" key="3">
    <source>
        <dbReference type="EMBL" id="KIG14359.1"/>
    </source>
</evidence>
<feature type="region of interest" description="Disordered" evidence="1">
    <location>
        <begin position="25"/>
        <end position="97"/>
    </location>
</feature>
<dbReference type="Proteomes" id="UP000031599">
    <property type="component" value="Unassembled WGS sequence"/>
</dbReference>
<keyword evidence="3" id="KW-0547">Nucleotide-binding</keyword>
<dbReference type="SUPFAM" id="SSF101898">
    <property type="entry name" value="NHL repeat"/>
    <property type="match status" value="1"/>
</dbReference>
<dbReference type="AlphaFoldDB" id="A0A0C1Z9V0"/>
<dbReference type="PROSITE" id="PS51257">
    <property type="entry name" value="PROKAR_LIPOPROTEIN"/>
    <property type="match status" value="1"/>
</dbReference>
<organism evidence="3 4">
    <name type="scientific">Enhygromyxa salina</name>
    <dbReference type="NCBI Taxonomy" id="215803"/>
    <lineage>
        <taxon>Bacteria</taxon>
        <taxon>Pseudomonadati</taxon>
        <taxon>Myxococcota</taxon>
        <taxon>Polyangia</taxon>
        <taxon>Nannocystales</taxon>
        <taxon>Nannocystaceae</taxon>
        <taxon>Enhygromyxa</taxon>
    </lineage>
</organism>
<dbReference type="Gene3D" id="2.130.10.10">
    <property type="entry name" value="YVTN repeat-like/Quinoprotein amine dehydrogenase"/>
    <property type="match status" value="1"/>
</dbReference>
<name>A0A0C1Z9V0_9BACT</name>
<dbReference type="EMBL" id="JMCC02000074">
    <property type="protein sequence ID" value="KIG14359.1"/>
    <property type="molecule type" value="Genomic_DNA"/>
</dbReference>
<proteinExistence type="predicted"/>
<comment type="caution">
    <text evidence="3">The sequence shown here is derived from an EMBL/GenBank/DDBJ whole genome shotgun (WGS) entry which is preliminary data.</text>
</comment>
<keyword evidence="3" id="KW-0067">ATP-binding</keyword>
<accession>A0A0C1Z9V0</accession>